<name>A0A1X7F2F7_TRICW</name>
<sequence length="121" mass="12115">MKAIKLVAVAALIAAPALSFAQASQGLTRAQVRAELIELEKAGYNPAGDHAHYPEAIEAASARLHAHDGASSNVAAGPATTEYGGVASGASNSGAPRVTGRAFAPSTQDDIPGLGPIYAHS</sequence>
<evidence type="ECO:0000256" key="2">
    <source>
        <dbReference type="SAM" id="SignalP"/>
    </source>
</evidence>
<protein>
    <recommendedName>
        <fullName evidence="5">DUF4148 domain-containing protein</fullName>
    </recommendedName>
</protein>
<evidence type="ECO:0000313" key="4">
    <source>
        <dbReference type="Proteomes" id="UP000192911"/>
    </source>
</evidence>
<feature type="chain" id="PRO_5010864750" description="DUF4148 domain-containing protein" evidence="2">
    <location>
        <begin position="22"/>
        <end position="121"/>
    </location>
</feature>
<dbReference type="AlphaFoldDB" id="A0A1X7F2F7"/>
<dbReference type="Proteomes" id="UP000192911">
    <property type="component" value="Unassembled WGS sequence"/>
</dbReference>
<dbReference type="OrthoDB" id="9035454at2"/>
<dbReference type="GeneID" id="95549594"/>
<keyword evidence="2" id="KW-0732">Signal</keyword>
<dbReference type="RefSeq" id="WP_085228349.1">
    <property type="nucleotide sequence ID" value="NZ_BSQD01000011.1"/>
</dbReference>
<evidence type="ECO:0008006" key="5">
    <source>
        <dbReference type="Google" id="ProtNLM"/>
    </source>
</evidence>
<keyword evidence="4" id="KW-1185">Reference proteome</keyword>
<dbReference type="EMBL" id="FXAH01000007">
    <property type="protein sequence ID" value="SMF44712.1"/>
    <property type="molecule type" value="Genomic_DNA"/>
</dbReference>
<evidence type="ECO:0000256" key="1">
    <source>
        <dbReference type="SAM" id="MobiDB-lite"/>
    </source>
</evidence>
<proteinExistence type="predicted"/>
<organism evidence="3 4">
    <name type="scientific">Trinickia caryophylli</name>
    <name type="common">Paraburkholderia caryophylli</name>
    <dbReference type="NCBI Taxonomy" id="28094"/>
    <lineage>
        <taxon>Bacteria</taxon>
        <taxon>Pseudomonadati</taxon>
        <taxon>Pseudomonadota</taxon>
        <taxon>Betaproteobacteria</taxon>
        <taxon>Burkholderiales</taxon>
        <taxon>Burkholderiaceae</taxon>
        <taxon>Trinickia</taxon>
    </lineage>
</organism>
<evidence type="ECO:0000313" key="3">
    <source>
        <dbReference type="EMBL" id="SMF44712.1"/>
    </source>
</evidence>
<dbReference type="STRING" id="28094.SAMN06295900_10774"/>
<dbReference type="Pfam" id="PF13663">
    <property type="entry name" value="DUF4148"/>
    <property type="match status" value="1"/>
</dbReference>
<feature type="region of interest" description="Disordered" evidence="1">
    <location>
        <begin position="68"/>
        <end position="121"/>
    </location>
</feature>
<dbReference type="InterPro" id="IPR025421">
    <property type="entry name" value="DUF4148"/>
</dbReference>
<gene>
    <name evidence="3" type="ORF">SAMN06295900_10774</name>
</gene>
<feature type="signal peptide" evidence="2">
    <location>
        <begin position="1"/>
        <end position="21"/>
    </location>
</feature>
<feature type="compositionally biased region" description="Low complexity" evidence="1">
    <location>
        <begin position="84"/>
        <end position="95"/>
    </location>
</feature>
<reference evidence="4" key="1">
    <citation type="submission" date="2017-04" db="EMBL/GenBank/DDBJ databases">
        <authorList>
            <person name="Varghese N."/>
            <person name="Submissions S."/>
        </authorList>
    </citation>
    <scope>NUCLEOTIDE SEQUENCE [LARGE SCALE GENOMIC DNA]</scope>
    <source>
        <strain evidence="4">Ballard 720</strain>
    </source>
</reference>
<accession>A0A1X7F2F7</accession>